<reference evidence="2 4" key="1">
    <citation type="submission" date="2016-11" db="EMBL/GenBank/DDBJ databases">
        <authorList>
            <person name="Jaros S."/>
            <person name="Januszkiewicz K."/>
            <person name="Wedrychowicz H."/>
        </authorList>
    </citation>
    <scope>NUCLEOTIDE SEQUENCE [LARGE SCALE GENOMIC DNA]</scope>
    <source>
        <strain evidence="2 4">DSM 784</strain>
    </source>
</reference>
<dbReference type="EMBL" id="FPIZ01000004">
    <property type="protein sequence ID" value="SFW38658.1"/>
    <property type="molecule type" value="Genomic_DNA"/>
</dbReference>
<dbReference type="Proteomes" id="UP000183788">
    <property type="component" value="Unassembled WGS sequence"/>
</dbReference>
<dbReference type="Proteomes" id="UP001326715">
    <property type="component" value="Chromosome"/>
</dbReference>
<feature type="region of interest" description="Disordered" evidence="1">
    <location>
        <begin position="28"/>
        <end position="53"/>
    </location>
</feature>
<proteinExistence type="predicted"/>
<protein>
    <recommendedName>
        <fullName evidence="6">Lipoprotein</fullName>
    </recommendedName>
</protein>
<evidence type="ECO:0000313" key="3">
    <source>
        <dbReference type="EMBL" id="WQG87700.1"/>
    </source>
</evidence>
<accession>A0A1K1NT14</accession>
<dbReference type="PROSITE" id="PS51257">
    <property type="entry name" value="PROKAR_LIPOPROTEIN"/>
    <property type="match status" value="1"/>
</dbReference>
<name>A0A1K1NT14_9BACT</name>
<evidence type="ECO:0000256" key="1">
    <source>
        <dbReference type="SAM" id="MobiDB-lite"/>
    </source>
</evidence>
<dbReference type="EMBL" id="CP140154">
    <property type="protein sequence ID" value="WQG87700.1"/>
    <property type="molecule type" value="Genomic_DNA"/>
</dbReference>
<dbReference type="AlphaFoldDB" id="A0A1K1NT14"/>
<evidence type="ECO:0000313" key="4">
    <source>
        <dbReference type="Proteomes" id="UP000183788"/>
    </source>
</evidence>
<evidence type="ECO:0008006" key="6">
    <source>
        <dbReference type="Google" id="ProtNLM"/>
    </source>
</evidence>
<dbReference type="STRING" id="1004.SAMN05661012_01467"/>
<evidence type="ECO:0000313" key="2">
    <source>
        <dbReference type="EMBL" id="SFW38658.1"/>
    </source>
</evidence>
<gene>
    <name evidence="2" type="ORF">SAMN05661012_01467</name>
    <name evidence="3" type="ORF">SR876_22490</name>
</gene>
<dbReference type="RefSeq" id="WP_177318561.1">
    <property type="nucleotide sequence ID" value="NZ_CBHWAX010000008.1"/>
</dbReference>
<reference evidence="3 5" key="2">
    <citation type="submission" date="2023-11" db="EMBL/GenBank/DDBJ databases">
        <title>MicrobeMod: A computational toolkit for identifying prokaryotic methylation and restriction-modification with nanopore sequencing.</title>
        <authorList>
            <person name="Crits-Christoph A."/>
            <person name="Kang S.C."/>
            <person name="Lee H."/>
            <person name="Ostrov N."/>
        </authorList>
    </citation>
    <scope>NUCLEOTIDE SEQUENCE [LARGE SCALE GENOMIC DNA]</scope>
    <source>
        <strain evidence="3 5">ATCC 23090</strain>
    </source>
</reference>
<evidence type="ECO:0000313" key="5">
    <source>
        <dbReference type="Proteomes" id="UP001326715"/>
    </source>
</evidence>
<keyword evidence="5" id="KW-1185">Reference proteome</keyword>
<sequence>MIRTFLICMFVIGLVGLSSCRTRKTGCPQPRSNWGAEKILDEMQGKHHKKNRH</sequence>
<organism evidence="2 4">
    <name type="scientific">Chitinophaga sancti</name>
    <dbReference type="NCBI Taxonomy" id="1004"/>
    <lineage>
        <taxon>Bacteria</taxon>
        <taxon>Pseudomonadati</taxon>
        <taxon>Bacteroidota</taxon>
        <taxon>Chitinophagia</taxon>
        <taxon>Chitinophagales</taxon>
        <taxon>Chitinophagaceae</taxon>
        <taxon>Chitinophaga</taxon>
    </lineage>
</organism>